<evidence type="ECO:0000313" key="2">
    <source>
        <dbReference type="Proteomes" id="UP000887577"/>
    </source>
</evidence>
<feature type="region of interest" description="Disordered" evidence="1">
    <location>
        <begin position="32"/>
        <end position="116"/>
    </location>
</feature>
<evidence type="ECO:0000313" key="3">
    <source>
        <dbReference type="WBParaSite" id="PSU_v2.g7073.t1"/>
    </source>
</evidence>
<sequence length="234" mass="26637">MQLNNLKNDFEQSNNLVNRQAAEIAELTKENFRLQNLTKATSSSSLGTSTKPEQPEPQNPEVQKAEPENQDLQKQLIASKETTAPSPIKSLSTPATTSSSPKKSASQKRSMSVNDDDTESELVYYLPGIYDESVPVLNDADLEERRQKKDLFASRKHKKHCCNRPGTYYSCWNMDKCKGSQFYHRFCASSFYPNHGDNYTLIESELKKSPWFCKICTGEQEAFEKPPSQKKHKK</sequence>
<feature type="compositionally biased region" description="Polar residues" evidence="1">
    <location>
        <begin position="33"/>
        <end position="51"/>
    </location>
</feature>
<reference evidence="3" key="1">
    <citation type="submission" date="2022-11" db="UniProtKB">
        <authorList>
            <consortium name="WormBaseParasite"/>
        </authorList>
    </citation>
    <scope>IDENTIFICATION</scope>
</reference>
<proteinExistence type="predicted"/>
<feature type="compositionally biased region" description="Low complexity" evidence="1">
    <location>
        <begin position="89"/>
        <end position="104"/>
    </location>
</feature>
<keyword evidence="2" id="KW-1185">Reference proteome</keyword>
<dbReference type="WBParaSite" id="PSU_v2.g7073.t1">
    <property type="protein sequence ID" value="PSU_v2.g7073.t1"/>
    <property type="gene ID" value="PSU_v2.g7073"/>
</dbReference>
<dbReference type="AlphaFoldDB" id="A0A914Z2Z6"/>
<protein>
    <submittedName>
        <fullName evidence="3">PHD-type domain-containing protein</fullName>
    </submittedName>
</protein>
<accession>A0A914Z2Z6</accession>
<name>A0A914Z2Z6_9BILA</name>
<evidence type="ECO:0000256" key="1">
    <source>
        <dbReference type="SAM" id="MobiDB-lite"/>
    </source>
</evidence>
<organism evidence="2 3">
    <name type="scientific">Panagrolaimus superbus</name>
    <dbReference type="NCBI Taxonomy" id="310955"/>
    <lineage>
        <taxon>Eukaryota</taxon>
        <taxon>Metazoa</taxon>
        <taxon>Ecdysozoa</taxon>
        <taxon>Nematoda</taxon>
        <taxon>Chromadorea</taxon>
        <taxon>Rhabditida</taxon>
        <taxon>Tylenchina</taxon>
        <taxon>Panagrolaimomorpha</taxon>
        <taxon>Panagrolaimoidea</taxon>
        <taxon>Panagrolaimidae</taxon>
        <taxon>Panagrolaimus</taxon>
    </lineage>
</organism>
<dbReference type="Proteomes" id="UP000887577">
    <property type="component" value="Unplaced"/>
</dbReference>